<dbReference type="SUPFAM" id="SSF46689">
    <property type="entry name" value="Homeodomain-like"/>
    <property type="match status" value="1"/>
</dbReference>
<feature type="non-terminal residue" evidence="1">
    <location>
        <position position="1"/>
    </location>
</feature>
<reference evidence="1 2" key="1">
    <citation type="journal article" date="2018" name="Sci. Rep.">
        <title>Comparative analysis of the Pocillopora damicornis genome highlights role of immune system in coral evolution.</title>
        <authorList>
            <person name="Cunning R."/>
            <person name="Bay R.A."/>
            <person name="Gillette P."/>
            <person name="Baker A.C."/>
            <person name="Traylor-Knowles N."/>
        </authorList>
    </citation>
    <scope>NUCLEOTIDE SEQUENCE [LARGE SCALE GENOMIC DNA]</scope>
    <source>
        <strain evidence="1">RSMAS</strain>
        <tissue evidence="1">Whole animal</tissue>
    </source>
</reference>
<dbReference type="EMBL" id="RCHS01001017">
    <property type="protein sequence ID" value="RMX55711.1"/>
    <property type="molecule type" value="Genomic_DNA"/>
</dbReference>
<dbReference type="AlphaFoldDB" id="A0A3M6UQ16"/>
<evidence type="ECO:0008006" key="3">
    <source>
        <dbReference type="Google" id="ProtNLM"/>
    </source>
</evidence>
<evidence type="ECO:0000313" key="1">
    <source>
        <dbReference type="EMBL" id="RMX55711.1"/>
    </source>
</evidence>
<dbReference type="InterPro" id="IPR009057">
    <property type="entry name" value="Homeodomain-like_sf"/>
</dbReference>
<dbReference type="Proteomes" id="UP000275408">
    <property type="component" value="Unassembled WGS sequence"/>
</dbReference>
<feature type="non-terminal residue" evidence="1">
    <location>
        <position position="82"/>
    </location>
</feature>
<protein>
    <recommendedName>
        <fullName evidence="3">HTH psq-type domain-containing protein</fullName>
    </recommendedName>
</protein>
<name>A0A3M6UQ16_POCDA</name>
<comment type="caution">
    <text evidence="1">The sequence shown here is derived from an EMBL/GenBank/DDBJ whole genome shotgun (WGS) entry which is preliminary data.</text>
</comment>
<evidence type="ECO:0000313" key="2">
    <source>
        <dbReference type="Proteomes" id="UP000275408"/>
    </source>
</evidence>
<gene>
    <name evidence="1" type="ORF">pdam_00025327</name>
</gene>
<sequence length="82" mass="9003">SHVKTKCKQTIAKTRTTEKASPSKPCVDHCSSYTMAFKIKVVTEAEAVENNLEIAQDYGLGKSMVQRWGRDQATILSGALIC</sequence>
<keyword evidence="2" id="KW-1185">Reference proteome</keyword>
<organism evidence="1 2">
    <name type="scientific">Pocillopora damicornis</name>
    <name type="common">Cauliflower coral</name>
    <name type="synonym">Millepora damicornis</name>
    <dbReference type="NCBI Taxonomy" id="46731"/>
    <lineage>
        <taxon>Eukaryota</taxon>
        <taxon>Metazoa</taxon>
        <taxon>Cnidaria</taxon>
        <taxon>Anthozoa</taxon>
        <taxon>Hexacorallia</taxon>
        <taxon>Scleractinia</taxon>
        <taxon>Astrocoeniina</taxon>
        <taxon>Pocilloporidae</taxon>
        <taxon>Pocillopora</taxon>
    </lineage>
</organism>
<accession>A0A3M6UQ16</accession>
<proteinExistence type="predicted"/>